<feature type="domain" description="Chorein N-terminal" evidence="7">
    <location>
        <begin position="637"/>
        <end position="1782"/>
    </location>
</feature>
<feature type="domain" description="Vacuolar protein sorting-associated protein 13 VPS13 adaptor binding" evidence="9">
    <location>
        <begin position="2590"/>
        <end position="3168"/>
    </location>
</feature>
<dbReference type="GO" id="GO:0045053">
    <property type="term" value="P:protein retention in Golgi apparatus"/>
    <property type="evidence" value="ECO:0007669"/>
    <property type="project" value="TreeGrafter"/>
</dbReference>
<dbReference type="InterPro" id="IPR012955">
    <property type="entry name" value="CASP_C"/>
</dbReference>
<dbReference type="InterPro" id="IPR009543">
    <property type="entry name" value="VPS13_VAB"/>
</dbReference>
<accession>A0A0B7MQG5</accession>
<sequence>MSEDTFSSAIHYWKGIQLSNLQKELDQQGLAIVEKQKDGLVSRKKLAEQTREFKKIPDEDKLQKFKPLLKGYQAEIDNITKRTKYAENAFLTIYKLLADAPDPTPLFEIAVDQTAKMVDNTSLQNENSYLKEQLQKANKNIKRLEATEKTNQELVQKVSSLEESLTERKAKDTSEMEQEMKEQYSDKIKQLKEREYDLQKQLNQALDQLTELRQSHDDTQAQLIGHDQKYDEEVVGKLAELDIVTMDLERANGRIIQLEKKNDDLKEENTKLRESKNIVDGNESMQHDAEVTKLIKDVETYKDMLQKTETRLSKKIKELTTEAKSLTEERENLKKKLKHFEDYDEIKRELQIMKYVEFSTGEDEDDFIADDVLKKDGTIENSLEVRLMEKNKKLENEYTQVKVAFADLEREFEKIMQNKKSVEDKLQEKTALVQRLEEDLLGMGQKSTPDPYNLEALRSSAGTPVPRTPDGALTPLLDGSKKEDKSILPIVISQRDRFKQRNTELEERARSLETSLQDARTEVQNLKTDNLNLYERLKFVHVWKEGQQQQQEKGLMEESRRYNALNPAEKLTLNLTRLLFSHKWSRYFFIIYSLLLHLLVVVTLYQLSLWECRHDHEAINFPTTGNNDATKPTIKSMLESVVSTLLNRVLGAYVSNLNYSQLKVGIWSGEVTLRDLKLKREALDKFNLPVDVLEGYLGELTLTIPWNNLRGKPVVIHVNDAYVLAIPRNESTMTAQELAQRSQDAKMRKLENAELMVDASDHNAAEDAKNETFANQLLTKILNNLQFSITNIHIRYEDNISTDHRFAAGVTLSELSAITTDENWIANTISETVNTIHKLATLESLSVYWDTNAPTLSQCQDHAAFKDLIATRNHVPDKHQYVLKPVSGTGRVKLHKTFGGEVPKIDANLLFDELSFAVDNEQYRDTILMIDLFHSYLKKQKYKKLHPPSDVTPKSDPLAYFKFAGNAVLSEIHERNERWTWKRIKQRSDDRKRYLECYVQHKLDRASPEQLEELHELERKLSYEDLRFYRSLAKPRLRSEKARLAAIEKRRKQEAATNKANQGWGFSNWWYGSGSKASTDSTDDPDLDQDLVITEEQKLEFYDVIDYDADKAAIAASVDLPKDTMLLSLTTSLNKGSFTVRKDPHDKPADLVSLVFDNVSLGMIQYVESFTATAALGDLCLYDGIRVNSPYHKLMGAKDKDSMDQEKVQKRRKSSSAVELFSQAAGIQDPFFTAKFEHKPLDKRADNGVALFMRNIDIVYNPLVIHEIVDFFRPPETSADSIHALIEVAGDTLQDIKNQTRASLEFALDQHTTFDLQIDMDAPVIIVPEDCSSITSRGIVMDAGHINVESQLAPPDALNLLKAKPAADMTIEDNIKLRQLMYDKFTVQLTQTKILVGPIETCLLQVRTPRQELGYLHLVDRIDMTFLAELCIIRKSVEMPRFKISGHLPLLKVNFSDTKYRSIMQLPRLIDASGLLGDKRTSDTLPETNSTDSMEKRNQIDQRWFNLMNTPLWDKSKDDMFVDTGSEDSSNSSYVKKDVSVADTVETQETELTHSNTVSVEERMFDLNFKVDRVLANVLEAQQREKTNDALEETLLCQVDLQNLVVGYSMRPMDMTVNVTLQSLDVIDRMQHGNEFKYLVTSDQYALHQPAGESHSQAEMKDLVNVEYVRCDKTSPEYVSKYKGIDQTVQVTLSTLNFVVTRSSVLQLHNFILHTFVDDEVTSNVKTSTDSNRRRSLLPPTTTTAAAAAKENNNSSSIYVRLLLDSVNFVLNNDGVRLATGELSLGDLSTIILDGQVNVAAKFANFTLTDNLTSVTTTQEKSQQHSTSNQLLTIQGEELIDLRYNSYINDGREGYPGYDHALYVRMGSAQFNFLEQPIHQFMDYLSKFAEMKSTYDMARQAALESAQQLGQAATKMHFDVVIETPVVLFPENHQNASDVVVAHLGEIWASNSFVDDEADGCINTIKAGLRAINLTSKFYISQQLQTLPILDDIDLNLDIKIPQEASKTRPSVDICGGIQDVPMRLTERQYVFLMDAINMFSRVFSSSSSSDGDGNISASTTNMAQQTLTKKKTIEMFTETAKTNDLPRIQITFDAKTIGLEIYKDNTDAKTSTSSTSATKNIQRPDSLARIALNNTRVEFHMYNDDAMDVNLVVHSLAVDDTRPGINSKFKHIVPVIEDGHQFKLQLDLKGPDPVRSGIVVMTVKDPKVILSLDHAFLLRNFFTLPFNGNADKQSQEQQQQQQQRQQQQQQTTTPGLELSYLLTIVNAEFILLANPDHADSEAVVLSTKELLITQQTKTALVIKQMGMFLCRMDMRKKSTLRFIQPFDVNLSMNSNPKNEQGGLLTDLVMNIDPLVLRLSYRDAMLVTDIFNKAYELYSASIKDDSGQQTTAEYAQSLLSPSSQADMDRLNEVALAQESLRISFHGAQIILIEELHETPMVDMNLKPFNVQVANWSKTLSAVVEFQAYINYFNIKNSHWEPLVEPWNFGLELTRTNSTKNDPLNVKLISNSILNVNITHTFLESAHNTMHLMDKQKNTIYSGERGTVAPYELRNRTGYNIMVWNSSNPNDGPVIHEIKDGANKPWWFEDWKTRRETTSFASNNLNVQIDGAMWESLRDIKLDTEGEHMHALRPMVKNVQHRIVFDVKLVDNIKIVTIRSSLVIENRTLLSVDVASIDPSGNMDGSVKKVAPGENYPIPIEKAYTNRFCIRPDAGFGYRWTEKAFHWKDFASPSAKPQSTFSCLEADGNNMPPFIFQVNARLDKKSILFGQYPAMAIRLSAPIEIENLLPFDFNFRIVDKTSGQDFSSYLRKGGVTPIHVIENGHLVLLNVEMPDTDYMRSEYAIISTKRTDDLEIDHTIELVNRNDKTKLNIRINTLEIPESGGAKKYSLFSPYIIINKTGLPISFKEKPAWSEALYSLGETVSMCKPGPKPEPFMYSYPRADNGNRTLIQVDKSEWSQPLSFEAIGSVYDVALPNAGRSEEIHIGIHVQEGQGKFKLTKVITITPRFVLSNQMDDNIRYRVPETKNDLILEANQRIPLYNIRIQNEKQLTVKLEGYSNAWSAPFNIQDIGNVYIRLSNDYGNQDTLIKVTTVIQDATIFIVLRKEAPDNWPYLLVNKTSQDMVFYQEDPVILRDDYSSTPVRNPRIKRYRLLANTSVPYSWDLPAYKDKKIILNINGRERSINLQEIGNMLPFRHTTRQGTPAITSIDVKIRGSRRILELKPFSQSDSLFKPLDNDSGNSLSRTDSSISVSSTVTDSVTKEGFEAADMDMSVNAVFQIQLKEVGVSMITRQLQELAYATFKGIDLKLTDSAMYHSLRWNIDWVQIDNQMYGSVFPILLYPTNLTDNGNRKDNKILPTVQMALDRVKDTSHGVVYFKYFSILLQEMSIELDEAFIYAVMDLVHIVGSDGHHQAGDPAAATTDAKLWEYTTDIPDVKPHDDIAQIYFEVFSIQPIRFDLSFLRSDQEDDDKSNVQQTNTPLMYLVNALTMAIGNINQAPLRFNALAIENIMASGPDLANRVYIHYSDQLIYQVHRILGSADFLGNPVGLFNNLSSGVAELFYEPWQGLIMSDRPQDLGYGIAKGFSGFVKKSVFGVSDSFTKFTGSIGKGLSAATMDREYQDRRRMNMARNRPKHALVGVAQGATSFANSVTSGFSGLVTRPMEGATKDGVGGFFKGFGKGLVGAVTKPVVGVFDFTSNVTEGIRNTTTASDTNMIERVRYPRYIGTDGLLKPYSLREAIGQHWLKDVDGGKYMHDTYIAHCHVQNDERVAMLTTTRVMLIRTSKLSVEWQEPFTEIQTIKREPTGIAIYLRNMSWEPFLIISDKHSREDFFKKIEEAVIKYNSTRRPDQ</sequence>
<evidence type="ECO:0000259" key="7">
    <source>
        <dbReference type="Pfam" id="PF12624"/>
    </source>
</evidence>
<proteinExistence type="inferred from homology"/>
<evidence type="ECO:0000256" key="3">
    <source>
        <dbReference type="ARBA" id="ARBA00023055"/>
    </source>
</evidence>
<dbReference type="Pfam" id="PF12624">
    <property type="entry name" value="VPS13_N"/>
    <property type="match status" value="1"/>
</dbReference>
<evidence type="ECO:0000256" key="4">
    <source>
        <dbReference type="SAM" id="Coils"/>
    </source>
</evidence>
<evidence type="ECO:0000256" key="5">
    <source>
        <dbReference type="SAM" id="MobiDB-lite"/>
    </source>
</evidence>
<feature type="domain" description="CASP C-terminal" evidence="6">
    <location>
        <begin position="416"/>
        <end position="551"/>
    </location>
</feature>
<protein>
    <submittedName>
        <fullName evidence="12">Uncharacterized protein</fullName>
    </submittedName>
</protein>
<feature type="domain" description="Cux N-terminal" evidence="11">
    <location>
        <begin position="3"/>
        <end position="114"/>
    </location>
</feature>
<evidence type="ECO:0000256" key="1">
    <source>
        <dbReference type="ARBA" id="ARBA00006545"/>
    </source>
</evidence>
<dbReference type="InterPro" id="IPR057476">
    <property type="entry name" value="Cux_N"/>
</dbReference>
<dbReference type="Proteomes" id="UP000054107">
    <property type="component" value="Unassembled WGS sequence"/>
</dbReference>
<dbReference type="Pfam" id="PF25037">
    <property type="entry name" value="VPS13_C"/>
    <property type="match status" value="1"/>
</dbReference>
<dbReference type="Pfam" id="PF25036">
    <property type="entry name" value="VPS13_VAB"/>
    <property type="match status" value="1"/>
</dbReference>
<dbReference type="InterPro" id="IPR026854">
    <property type="entry name" value="VPS13_N"/>
</dbReference>
<feature type="domain" description="CASP C-terminal" evidence="6">
    <location>
        <begin position="556"/>
        <end position="608"/>
    </location>
</feature>
<name>A0A0B7MQG5_9FUNG</name>
<feature type="region of interest" description="Disordered" evidence="5">
    <location>
        <begin position="2230"/>
        <end position="2253"/>
    </location>
</feature>
<evidence type="ECO:0000256" key="2">
    <source>
        <dbReference type="ARBA" id="ARBA00022448"/>
    </source>
</evidence>
<dbReference type="Pfam" id="PF25398">
    <property type="entry name" value="CUX1_N"/>
    <property type="match status" value="1"/>
</dbReference>
<dbReference type="InterPro" id="IPR056747">
    <property type="entry name" value="VPS13-like_M"/>
</dbReference>
<evidence type="ECO:0000259" key="8">
    <source>
        <dbReference type="Pfam" id="PF25033"/>
    </source>
</evidence>
<dbReference type="InterPro" id="IPR056748">
    <property type="entry name" value="VPS13-like_C"/>
</dbReference>
<organism evidence="12 13">
    <name type="scientific">Parasitella parasitica</name>
    <dbReference type="NCBI Taxonomy" id="35722"/>
    <lineage>
        <taxon>Eukaryota</taxon>
        <taxon>Fungi</taxon>
        <taxon>Fungi incertae sedis</taxon>
        <taxon>Mucoromycota</taxon>
        <taxon>Mucoromycotina</taxon>
        <taxon>Mucoromycetes</taxon>
        <taxon>Mucorales</taxon>
        <taxon>Mucorineae</taxon>
        <taxon>Mucoraceae</taxon>
        <taxon>Parasitella</taxon>
    </lineage>
</organism>
<dbReference type="GO" id="GO:0000139">
    <property type="term" value="C:Golgi membrane"/>
    <property type="evidence" value="ECO:0007669"/>
    <property type="project" value="InterPro"/>
</dbReference>
<evidence type="ECO:0000259" key="9">
    <source>
        <dbReference type="Pfam" id="PF25036"/>
    </source>
</evidence>
<dbReference type="Pfam" id="PF25033">
    <property type="entry name" value="VPS13_M"/>
    <property type="match status" value="1"/>
</dbReference>
<dbReference type="PANTHER" id="PTHR16166:SF93">
    <property type="entry name" value="INTERMEMBRANE LIPID TRANSFER PROTEIN VPS13"/>
    <property type="match status" value="1"/>
</dbReference>
<reference evidence="12 13" key="1">
    <citation type="submission" date="2014-09" db="EMBL/GenBank/DDBJ databases">
        <authorList>
            <person name="Ellenberger Sabrina"/>
        </authorList>
    </citation>
    <scope>NUCLEOTIDE SEQUENCE [LARGE SCALE GENOMIC DNA]</scope>
    <source>
        <strain evidence="12 13">CBS 412.66</strain>
    </source>
</reference>
<keyword evidence="2" id="KW-0813">Transport</keyword>
<dbReference type="InterPro" id="IPR026847">
    <property type="entry name" value="VPS13"/>
</dbReference>
<feature type="domain" description="VPS13-like middle region" evidence="8">
    <location>
        <begin position="1789"/>
        <end position="2530"/>
    </location>
</feature>
<keyword evidence="4" id="KW-0175">Coiled coil</keyword>
<evidence type="ECO:0000259" key="6">
    <source>
        <dbReference type="Pfam" id="PF08172"/>
    </source>
</evidence>
<dbReference type="Pfam" id="PF08172">
    <property type="entry name" value="CASP_C"/>
    <property type="match status" value="2"/>
</dbReference>
<evidence type="ECO:0000259" key="11">
    <source>
        <dbReference type="Pfam" id="PF25398"/>
    </source>
</evidence>
<comment type="similarity">
    <text evidence="1">Belongs to the VPS13 family.</text>
</comment>
<dbReference type="PANTHER" id="PTHR16166">
    <property type="entry name" value="VACUOLAR PROTEIN SORTING-ASSOCIATED PROTEIN VPS13"/>
    <property type="match status" value="1"/>
</dbReference>
<feature type="region of interest" description="Disordered" evidence="5">
    <location>
        <begin position="459"/>
        <end position="479"/>
    </location>
</feature>
<gene>
    <name evidence="12" type="primary">PARPA_00599.1 scaffold 949</name>
</gene>
<feature type="domain" description="Intermembrane lipid transfer protein VPS13-like C-terminal" evidence="10">
    <location>
        <begin position="3718"/>
        <end position="3823"/>
    </location>
</feature>
<feature type="coiled-coil region" evidence="4">
    <location>
        <begin position="120"/>
        <end position="343"/>
    </location>
</feature>
<dbReference type="GO" id="GO:0006869">
    <property type="term" value="P:lipid transport"/>
    <property type="evidence" value="ECO:0007669"/>
    <property type="project" value="UniProtKB-KW"/>
</dbReference>
<keyword evidence="13" id="KW-1185">Reference proteome</keyword>
<evidence type="ECO:0000313" key="12">
    <source>
        <dbReference type="EMBL" id="CEP07317.1"/>
    </source>
</evidence>
<feature type="coiled-coil region" evidence="4">
    <location>
        <begin position="495"/>
        <end position="536"/>
    </location>
</feature>
<dbReference type="GO" id="GO:0006623">
    <property type="term" value="P:protein targeting to vacuole"/>
    <property type="evidence" value="ECO:0007669"/>
    <property type="project" value="TreeGrafter"/>
</dbReference>
<dbReference type="STRING" id="35722.A0A0B7MQG5"/>
<feature type="compositionally biased region" description="Low complexity" evidence="5">
    <location>
        <begin position="2236"/>
        <end position="2251"/>
    </location>
</feature>
<dbReference type="GO" id="GO:0006891">
    <property type="term" value="P:intra-Golgi vesicle-mediated transport"/>
    <property type="evidence" value="ECO:0007669"/>
    <property type="project" value="InterPro"/>
</dbReference>
<evidence type="ECO:0000259" key="10">
    <source>
        <dbReference type="Pfam" id="PF25037"/>
    </source>
</evidence>
<dbReference type="GO" id="GO:0007005">
    <property type="term" value="P:mitochondrion organization"/>
    <property type="evidence" value="ECO:0007669"/>
    <property type="project" value="TreeGrafter"/>
</dbReference>
<feature type="coiled-coil region" evidence="4">
    <location>
        <begin position="391"/>
        <end position="439"/>
    </location>
</feature>
<dbReference type="OrthoDB" id="428159at2759"/>
<dbReference type="EMBL" id="LN719180">
    <property type="protein sequence ID" value="CEP07317.1"/>
    <property type="molecule type" value="Genomic_DNA"/>
</dbReference>
<dbReference type="GO" id="GO:0045324">
    <property type="term" value="P:late endosome to vacuole transport"/>
    <property type="evidence" value="ECO:0007669"/>
    <property type="project" value="TreeGrafter"/>
</dbReference>
<keyword evidence="3" id="KW-0445">Lipid transport</keyword>
<evidence type="ECO:0000313" key="13">
    <source>
        <dbReference type="Proteomes" id="UP000054107"/>
    </source>
</evidence>